<comment type="caution">
    <text evidence="1">The sequence shown here is derived from an EMBL/GenBank/DDBJ whole genome shotgun (WGS) entry which is preliminary data.</text>
</comment>
<dbReference type="EMBL" id="PDOE01000009">
    <property type="protein sequence ID" value="RKL66082.1"/>
    <property type="molecule type" value="Genomic_DNA"/>
</dbReference>
<name>A0A3A9K6F9_9BACI</name>
<accession>A0A3A9K6F9</accession>
<sequence>MGRYTKSELTEVNPETLMVTLKVKIEGETEIPTWKDDLKIKAALALLETVDRSHFAEKDLVHKFEESIIDLKLMVETLED</sequence>
<protein>
    <submittedName>
        <fullName evidence="1">Uncharacterized protein</fullName>
    </submittedName>
</protein>
<dbReference type="Proteomes" id="UP000281498">
    <property type="component" value="Unassembled WGS sequence"/>
</dbReference>
<reference evidence="1 2" key="1">
    <citation type="submission" date="2017-10" db="EMBL/GenBank/DDBJ databases">
        <title>Bacillus sp. nov., a halophilic bacterium isolated from a Keqin Lake.</title>
        <authorList>
            <person name="Wang H."/>
        </authorList>
    </citation>
    <scope>NUCLEOTIDE SEQUENCE [LARGE SCALE GENOMIC DNA]</scope>
    <source>
        <strain evidence="1 2">KCTC 13187</strain>
    </source>
</reference>
<evidence type="ECO:0000313" key="2">
    <source>
        <dbReference type="Proteomes" id="UP000281498"/>
    </source>
</evidence>
<proteinExistence type="predicted"/>
<keyword evidence="2" id="KW-1185">Reference proteome</keyword>
<evidence type="ECO:0000313" key="1">
    <source>
        <dbReference type="EMBL" id="RKL66082.1"/>
    </source>
</evidence>
<gene>
    <name evidence="1" type="ORF">CR203_17475</name>
</gene>
<dbReference type="AlphaFoldDB" id="A0A3A9K6F9"/>
<dbReference type="RefSeq" id="WP_110938154.1">
    <property type="nucleotide sequence ID" value="NZ_KZ614147.1"/>
</dbReference>
<organism evidence="1 2">
    <name type="scientific">Salipaludibacillus neizhouensis</name>
    <dbReference type="NCBI Taxonomy" id="885475"/>
    <lineage>
        <taxon>Bacteria</taxon>
        <taxon>Bacillati</taxon>
        <taxon>Bacillota</taxon>
        <taxon>Bacilli</taxon>
        <taxon>Bacillales</taxon>
        <taxon>Bacillaceae</taxon>
    </lineage>
</organism>